<sequence length="405" mass="46412">VYNKIIDMLYVTIEIQQEESIFYQIGQYVAEQEELNEKKLMHVQGFTKGQERSYHFFSHFDEQETSPKPQLSVLPQAGTKQIVNFKGKKIWVARKKRKSDDGTGVGNGLSGMNLDLTSFTVADNSVIISMRGRNVEELKSILQQWIDNIYYRDYNKLTVYQCMRIHFTDYGWKRISNKEMRNFESIVLREGQKEEILADVKKFLGAHKKYAMRGIPYRHAVILHGPPGTGKTSFIKGLAEKLKLNIAYISLVTSLDDDGFLSMLARVPANSVIVMEDFDRSHITEDAKESERNTGMVGAGLLNALDGINTPEGTLVFLTCNDITKINTAIKRPGRVDQIYHLDYADDYQIKEMLWRFFGKGEQTVNPEARKDNPHLQHIAEVFVSHARTTNHEKLTTATLQKFFL</sequence>
<dbReference type="AlphaFoldDB" id="A0AAD5KKJ5"/>
<dbReference type="PANTHER" id="PTHR23070">
    <property type="entry name" value="BCS1 AAA-TYPE ATPASE"/>
    <property type="match status" value="1"/>
</dbReference>
<dbReference type="EMBL" id="JAIXMP010000004">
    <property type="protein sequence ID" value="KAI9274348.1"/>
    <property type="molecule type" value="Genomic_DNA"/>
</dbReference>
<comment type="subcellular location">
    <subcellularLocation>
        <location evidence="1">Mitochondrion inner membrane</location>
        <topology evidence="1">Single-pass membrane protein</topology>
    </subcellularLocation>
</comment>
<keyword evidence="3" id="KW-0496">Mitochondrion</keyword>
<dbReference type="GO" id="GO:0005743">
    <property type="term" value="C:mitochondrial inner membrane"/>
    <property type="evidence" value="ECO:0007669"/>
    <property type="project" value="UniProtKB-SubCell"/>
</dbReference>
<accession>A0AAD5KKJ5</accession>
<comment type="similarity">
    <text evidence="2">Belongs to the AAA ATPase family. BCS1 subfamily.</text>
</comment>
<evidence type="ECO:0000256" key="3">
    <source>
        <dbReference type="ARBA" id="ARBA00022792"/>
    </source>
</evidence>
<proteinExistence type="inferred from homology"/>
<feature type="non-terminal residue" evidence="5">
    <location>
        <position position="1"/>
    </location>
</feature>
<gene>
    <name evidence="5" type="ORF">BDA99DRAFT_427916</name>
</gene>
<dbReference type="InterPro" id="IPR050747">
    <property type="entry name" value="Mitochondrial_chaperone_BCS1"/>
</dbReference>
<dbReference type="InterPro" id="IPR003959">
    <property type="entry name" value="ATPase_AAA_core"/>
</dbReference>
<keyword evidence="5" id="KW-0378">Hydrolase</keyword>
<dbReference type="InterPro" id="IPR003593">
    <property type="entry name" value="AAA+_ATPase"/>
</dbReference>
<evidence type="ECO:0000313" key="6">
    <source>
        <dbReference type="Proteomes" id="UP001209540"/>
    </source>
</evidence>
<feature type="non-terminal residue" evidence="5">
    <location>
        <position position="405"/>
    </location>
</feature>
<dbReference type="Pfam" id="PF00004">
    <property type="entry name" value="AAA"/>
    <property type="match status" value="1"/>
</dbReference>
<evidence type="ECO:0000313" key="5">
    <source>
        <dbReference type="EMBL" id="KAI9274348.1"/>
    </source>
</evidence>
<name>A0AAD5KKJ5_9FUNG</name>
<keyword evidence="3" id="KW-0999">Mitochondrion inner membrane</keyword>
<protein>
    <submittedName>
        <fullName evidence="5">P-loop containing nucleoside triphosphate hydrolase protein</fullName>
    </submittedName>
</protein>
<keyword evidence="6" id="KW-1185">Reference proteome</keyword>
<evidence type="ECO:0000259" key="4">
    <source>
        <dbReference type="SMART" id="SM00382"/>
    </source>
</evidence>
<reference evidence="5" key="2">
    <citation type="submission" date="2023-02" db="EMBL/GenBank/DDBJ databases">
        <authorList>
            <consortium name="DOE Joint Genome Institute"/>
            <person name="Mondo S.J."/>
            <person name="Chang Y."/>
            <person name="Wang Y."/>
            <person name="Ahrendt S."/>
            <person name="Andreopoulos W."/>
            <person name="Barry K."/>
            <person name="Beard J."/>
            <person name="Benny G.L."/>
            <person name="Blankenship S."/>
            <person name="Bonito G."/>
            <person name="Cuomo C."/>
            <person name="Desiro A."/>
            <person name="Gervers K.A."/>
            <person name="Hundley H."/>
            <person name="Kuo A."/>
            <person name="LaButti K."/>
            <person name="Lang B.F."/>
            <person name="Lipzen A."/>
            <person name="O'Donnell K."/>
            <person name="Pangilinan J."/>
            <person name="Reynolds N."/>
            <person name="Sandor L."/>
            <person name="Smith M.W."/>
            <person name="Tsang A."/>
            <person name="Grigoriev I.V."/>
            <person name="Stajich J.E."/>
            <person name="Spatafora J.W."/>
        </authorList>
    </citation>
    <scope>NUCLEOTIDE SEQUENCE</scope>
    <source>
        <strain evidence="5">RSA 2281</strain>
    </source>
</reference>
<dbReference type="Proteomes" id="UP001209540">
    <property type="component" value="Unassembled WGS sequence"/>
</dbReference>
<evidence type="ECO:0000256" key="1">
    <source>
        <dbReference type="ARBA" id="ARBA00004434"/>
    </source>
</evidence>
<dbReference type="Pfam" id="PF08740">
    <property type="entry name" value="BCS1_N"/>
    <property type="match status" value="1"/>
</dbReference>
<feature type="domain" description="AAA+ ATPase" evidence="4">
    <location>
        <begin position="217"/>
        <end position="346"/>
    </location>
</feature>
<dbReference type="SMART" id="SM00382">
    <property type="entry name" value="AAA"/>
    <property type="match status" value="1"/>
</dbReference>
<comment type="caution">
    <text evidence="5">The sequence shown here is derived from an EMBL/GenBank/DDBJ whole genome shotgun (WGS) entry which is preliminary data.</text>
</comment>
<organism evidence="5 6">
    <name type="scientific">Phascolomyces articulosus</name>
    <dbReference type="NCBI Taxonomy" id="60185"/>
    <lineage>
        <taxon>Eukaryota</taxon>
        <taxon>Fungi</taxon>
        <taxon>Fungi incertae sedis</taxon>
        <taxon>Mucoromycota</taxon>
        <taxon>Mucoromycotina</taxon>
        <taxon>Mucoromycetes</taxon>
        <taxon>Mucorales</taxon>
        <taxon>Lichtheimiaceae</taxon>
        <taxon>Phascolomyces</taxon>
    </lineage>
</organism>
<dbReference type="GO" id="GO:0016887">
    <property type="term" value="F:ATP hydrolysis activity"/>
    <property type="evidence" value="ECO:0007669"/>
    <property type="project" value="InterPro"/>
</dbReference>
<dbReference type="InterPro" id="IPR014851">
    <property type="entry name" value="BCS1_N"/>
</dbReference>
<reference evidence="5" key="1">
    <citation type="journal article" date="2022" name="IScience">
        <title>Evolution of zygomycete secretomes and the origins of terrestrial fungal ecologies.</title>
        <authorList>
            <person name="Chang Y."/>
            <person name="Wang Y."/>
            <person name="Mondo S."/>
            <person name="Ahrendt S."/>
            <person name="Andreopoulos W."/>
            <person name="Barry K."/>
            <person name="Beard J."/>
            <person name="Benny G.L."/>
            <person name="Blankenship S."/>
            <person name="Bonito G."/>
            <person name="Cuomo C."/>
            <person name="Desiro A."/>
            <person name="Gervers K.A."/>
            <person name="Hundley H."/>
            <person name="Kuo A."/>
            <person name="LaButti K."/>
            <person name="Lang B.F."/>
            <person name="Lipzen A."/>
            <person name="O'Donnell K."/>
            <person name="Pangilinan J."/>
            <person name="Reynolds N."/>
            <person name="Sandor L."/>
            <person name="Smith M.E."/>
            <person name="Tsang A."/>
            <person name="Grigoriev I.V."/>
            <person name="Stajich J.E."/>
            <person name="Spatafora J.W."/>
        </authorList>
    </citation>
    <scope>NUCLEOTIDE SEQUENCE</scope>
    <source>
        <strain evidence="5">RSA 2281</strain>
    </source>
</reference>
<keyword evidence="3" id="KW-0472">Membrane</keyword>
<dbReference type="GO" id="GO:0005524">
    <property type="term" value="F:ATP binding"/>
    <property type="evidence" value="ECO:0007669"/>
    <property type="project" value="InterPro"/>
</dbReference>
<dbReference type="Gene3D" id="3.40.50.300">
    <property type="entry name" value="P-loop containing nucleotide triphosphate hydrolases"/>
    <property type="match status" value="1"/>
</dbReference>
<dbReference type="InterPro" id="IPR027417">
    <property type="entry name" value="P-loop_NTPase"/>
</dbReference>
<dbReference type="SUPFAM" id="SSF52540">
    <property type="entry name" value="P-loop containing nucleoside triphosphate hydrolases"/>
    <property type="match status" value="1"/>
</dbReference>
<evidence type="ECO:0000256" key="2">
    <source>
        <dbReference type="ARBA" id="ARBA00007448"/>
    </source>
</evidence>